<sequence>MNVMTTNTTSLEEYVVSLENTVESVTTSLKEKDDQMTFMMKRIIGLIRKRLINEEIEHENQPDEL</sequence>
<dbReference type="AlphaFoldDB" id="A0A7J8PCM9"/>
<dbReference type="Proteomes" id="UP000593578">
    <property type="component" value="Unassembled WGS sequence"/>
</dbReference>
<comment type="caution">
    <text evidence="1">The sequence shown here is derived from an EMBL/GenBank/DDBJ whole genome shotgun (WGS) entry which is preliminary data.</text>
</comment>
<protein>
    <submittedName>
        <fullName evidence="1">Uncharacterized protein</fullName>
    </submittedName>
</protein>
<proteinExistence type="predicted"/>
<dbReference type="EMBL" id="JABEZZ010000006">
    <property type="protein sequence ID" value="MBA0587027.1"/>
    <property type="molecule type" value="Genomic_DNA"/>
</dbReference>
<gene>
    <name evidence="1" type="ORF">Gorai_000164</name>
</gene>
<feature type="non-terminal residue" evidence="1">
    <location>
        <position position="65"/>
    </location>
</feature>
<reference evidence="1 2" key="1">
    <citation type="journal article" date="2019" name="Genome Biol. Evol.">
        <title>Insights into the evolution of the New World diploid cottons (Gossypium, subgenus Houzingenia) based on genome sequencing.</title>
        <authorList>
            <person name="Grover C.E."/>
            <person name="Arick M.A. 2nd"/>
            <person name="Thrash A."/>
            <person name="Conover J.L."/>
            <person name="Sanders W.S."/>
            <person name="Peterson D.G."/>
            <person name="Frelichowski J.E."/>
            <person name="Scheffler J.A."/>
            <person name="Scheffler B.E."/>
            <person name="Wendel J.F."/>
        </authorList>
    </citation>
    <scope>NUCLEOTIDE SEQUENCE [LARGE SCALE GENOMIC DNA]</scope>
    <source>
        <strain evidence="1">8</strain>
        <tissue evidence="1">Leaf</tissue>
    </source>
</reference>
<name>A0A7J8PCM9_GOSRA</name>
<accession>A0A7J8PCM9</accession>
<evidence type="ECO:0000313" key="2">
    <source>
        <dbReference type="Proteomes" id="UP000593578"/>
    </source>
</evidence>
<organism evidence="1 2">
    <name type="scientific">Gossypium raimondii</name>
    <name type="common">Peruvian cotton</name>
    <name type="synonym">Gossypium klotzschianum subsp. raimondii</name>
    <dbReference type="NCBI Taxonomy" id="29730"/>
    <lineage>
        <taxon>Eukaryota</taxon>
        <taxon>Viridiplantae</taxon>
        <taxon>Streptophyta</taxon>
        <taxon>Embryophyta</taxon>
        <taxon>Tracheophyta</taxon>
        <taxon>Spermatophyta</taxon>
        <taxon>Magnoliopsida</taxon>
        <taxon>eudicotyledons</taxon>
        <taxon>Gunneridae</taxon>
        <taxon>Pentapetalae</taxon>
        <taxon>rosids</taxon>
        <taxon>malvids</taxon>
        <taxon>Malvales</taxon>
        <taxon>Malvaceae</taxon>
        <taxon>Malvoideae</taxon>
        <taxon>Gossypium</taxon>
    </lineage>
</organism>
<evidence type="ECO:0000313" key="1">
    <source>
        <dbReference type="EMBL" id="MBA0587027.1"/>
    </source>
</evidence>